<evidence type="ECO:0000256" key="2">
    <source>
        <dbReference type="ARBA" id="ARBA00022448"/>
    </source>
</evidence>
<name>A0AA36ILP8_9DINO</name>
<dbReference type="PROSITE" id="PS50850">
    <property type="entry name" value="MFS"/>
    <property type="match status" value="1"/>
</dbReference>
<organism evidence="9 10">
    <name type="scientific">Effrenium voratum</name>
    <dbReference type="NCBI Taxonomy" id="2562239"/>
    <lineage>
        <taxon>Eukaryota</taxon>
        <taxon>Sar</taxon>
        <taxon>Alveolata</taxon>
        <taxon>Dinophyceae</taxon>
        <taxon>Suessiales</taxon>
        <taxon>Symbiodiniaceae</taxon>
        <taxon>Effrenium</taxon>
    </lineage>
</organism>
<gene>
    <name evidence="9" type="ORF">EVOR1521_LOCUS15289</name>
</gene>
<keyword evidence="4 7" id="KW-1133">Transmembrane helix</keyword>
<feature type="transmembrane region" description="Helical" evidence="7">
    <location>
        <begin position="292"/>
        <end position="314"/>
    </location>
</feature>
<dbReference type="InterPro" id="IPR011701">
    <property type="entry name" value="MFS"/>
</dbReference>
<evidence type="ECO:0000256" key="5">
    <source>
        <dbReference type="ARBA" id="ARBA00023136"/>
    </source>
</evidence>
<dbReference type="InterPro" id="IPR020846">
    <property type="entry name" value="MFS_dom"/>
</dbReference>
<dbReference type="EMBL" id="CAUJNA010001924">
    <property type="protein sequence ID" value="CAJ1389728.1"/>
    <property type="molecule type" value="Genomic_DNA"/>
</dbReference>
<keyword evidence="3 7" id="KW-0812">Transmembrane</keyword>
<feature type="transmembrane region" description="Helical" evidence="7">
    <location>
        <begin position="357"/>
        <end position="375"/>
    </location>
</feature>
<dbReference type="InterPro" id="IPR044770">
    <property type="entry name" value="MFS_spinster-like"/>
</dbReference>
<keyword evidence="10" id="KW-1185">Reference proteome</keyword>
<feature type="transmembrane region" description="Helical" evidence="7">
    <location>
        <begin position="204"/>
        <end position="225"/>
    </location>
</feature>
<feature type="transmembrane region" description="Helical" evidence="7">
    <location>
        <begin position="326"/>
        <end position="345"/>
    </location>
</feature>
<evidence type="ECO:0000256" key="7">
    <source>
        <dbReference type="SAM" id="Phobius"/>
    </source>
</evidence>
<keyword evidence="2" id="KW-0813">Transport</keyword>
<sequence>MFSPQRVAVPHNSSGCFVNQQWSDAQAAADAKKQPQETSRSWWLQMACLNMVMIMWNTDNMALPAVHTEIARHFNISPGDLSNLGLVRGIFESVFALPAGFLADRLPRPQLIFAGSMIWAVGLVGCAFSPDLLCMSLFRAANGVGLGIVQPLLFSLVADKSCVYGRGKAFGCLIFTGQLGQAAFTAFATTVASTQVGNIAGWQFALLVIAILSAFVGLGVGMLVEETRERDQRTMLQIIVQETPKLSKIFCLPTFLVIIGQGVFGTAPWFAFSYLTMWLELNCFSNQQAAAIYAYFNVGTAISSVIGGFLMDLVFRRCPDHGPLTICQLSVGVSIPLFAFILFGLSDMDIGTPGLFGFYSAAFFITGILIAWNMVMNNKMFSDVVPRERYSYVYALDRCIEGTFSTFGAFSQPVGLLTDQIFGFDPESESECSPQDAHSLALGVFWSSLVSFSVCFLFYCLAHCTYPKDRRAVM</sequence>
<evidence type="ECO:0000313" key="9">
    <source>
        <dbReference type="EMBL" id="CAJ1389728.1"/>
    </source>
</evidence>
<feature type="domain" description="Major facilitator superfamily (MFS) profile" evidence="8">
    <location>
        <begin position="45"/>
        <end position="474"/>
    </location>
</feature>
<dbReference type="Pfam" id="PF07690">
    <property type="entry name" value="MFS_1"/>
    <property type="match status" value="1"/>
</dbReference>
<dbReference type="PANTHER" id="PTHR23505">
    <property type="entry name" value="SPINSTER"/>
    <property type="match status" value="1"/>
</dbReference>
<evidence type="ECO:0000313" key="10">
    <source>
        <dbReference type="Proteomes" id="UP001178507"/>
    </source>
</evidence>
<feature type="transmembrane region" description="Helical" evidence="7">
    <location>
        <begin position="136"/>
        <end position="158"/>
    </location>
</feature>
<dbReference type="Gene3D" id="1.20.1250.20">
    <property type="entry name" value="MFS general substrate transporter like domains"/>
    <property type="match status" value="2"/>
</dbReference>
<evidence type="ECO:0000256" key="6">
    <source>
        <dbReference type="ARBA" id="ARBA00024338"/>
    </source>
</evidence>
<feature type="transmembrane region" description="Helical" evidence="7">
    <location>
        <begin position="111"/>
        <end position="130"/>
    </location>
</feature>
<dbReference type="PANTHER" id="PTHR23505:SF52">
    <property type="entry name" value="MAJOR FACILITATOR SUPERFAMILY PROTEIN"/>
    <property type="match status" value="1"/>
</dbReference>
<evidence type="ECO:0000256" key="1">
    <source>
        <dbReference type="ARBA" id="ARBA00004141"/>
    </source>
</evidence>
<comment type="similarity">
    <text evidence="6">Belongs to the major facilitator superfamily. Spinster (TC 2.A.1.49) family.</text>
</comment>
<dbReference type="AlphaFoldDB" id="A0AA36ILP8"/>
<dbReference type="SUPFAM" id="SSF103473">
    <property type="entry name" value="MFS general substrate transporter"/>
    <property type="match status" value="1"/>
</dbReference>
<protein>
    <recommendedName>
        <fullName evidence="8">Major facilitator superfamily (MFS) profile domain-containing protein</fullName>
    </recommendedName>
</protein>
<comment type="caution">
    <text evidence="9">The sequence shown here is derived from an EMBL/GenBank/DDBJ whole genome shotgun (WGS) entry which is preliminary data.</text>
</comment>
<evidence type="ECO:0000256" key="4">
    <source>
        <dbReference type="ARBA" id="ARBA00022989"/>
    </source>
</evidence>
<evidence type="ECO:0000259" key="8">
    <source>
        <dbReference type="PROSITE" id="PS50850"/>
    </source>
</evidence>
<dbReference type="GO" id="GO:0016020">
    <property type="term" value="C:membrane"/>
    <property type="evidence" value="ECO:0007669"/>
    <property type="project" value="UniProtKB-SubCell"/>
</dbReference>
<feature type="transmembrane region" description="Helical" evidence="7">
    <location>
        <begin position="437"/>
        <end position="461"/>
    </location>
</feature>
<feature type="transmembrane region" description="Helical" evidence="7">
    <location>
        <begin position="170"/>
        <end position="192"/>
    </location>
</feature>
<feature type="transmembrane region" description="Helical" evidence="7">
    <location>
        <begin position="395"/>
        <end position="417"/>
    </location>
</feature>
<comment type="subcellular location">
    <subcellularLocation>
        <location evidence="1">Membrane</location>
        <topology evidence="1">Multi-pass membrane protein</topology>
    </subcellularLocation>
</comment>
<feature type="transmembrane region" description="Helical" evidence="7">
    <location>
        <begin position="246"/>
        <end position="272"/>
    </location>
</feature>
<dbReference type="InterPro" id="IPR036259">
    <property type="entry name" value="MFS_trans_sf"/>
</dbReference>
<reference evidence="9" key="1">
    <citation type="submission" date="2023-08" db="EMBL/GenBank/DDBJ databases">
        <authorList>
            <person name="Chen Y."/>
            <person name="Shah S."/>
            <person name="Dougan E. K."/>
            <person name="Thang M."/>
            <person name="Chan C."/>
        </authorList>
    </citation>
    <scope>NUCLEOTIDE SEQUENCE</scope>
</reference>
<accession>A0AA36ILP8</accession>
<keyword evidence="5 7" id="KW-0472">Membrane</keyword>
<dbReference type="Proteomes" id="UP001178507">
    <property type="component" value="Unassembled WGS sequence"/>
</dbReference>
<dbReference type="GO" id="GO:0022857">
    <property type="term" value="F:transmembrane transporter activity"/>
    <property type="evidence" value="ECO:0007669"/>
    <property type="project" value="InterPro"/>
</dbReference>
<evidence type="ECO:0000256" key="3">
    <source>
        <dbReference type="ARBA" id="ARBA00022692"/>
    </source>
</evidence>
<proteinExistence type="inferred from homology"/>